<accession>A0A2U1CKL4</accession>
<dbReference type="PANTHER" id="PTHR43584">
    <property type="entry name" value="NUCLEOTIDYL TRANSFERASE"/>
    <property type="match status" value="1"/>
</dbReference>
<evidence type="ECO:0000313" key="5">
    <source>
        <dbReference type="Proteomes" id="UP000246145"/>
    </source>
</evidence>
<protein>
    <submittedName>
        <fullName evidence="4">MurNAc alpha-1-phosphate uridylyltransferase</fullName>
    </submittedName>
</protein>
<sequence>MRAMILAAGRGERMRPLTDTLPKPLLKAGGRSLIEWHIQRLAQAGIDQLVINHAWLGRQIEDALGDGRRYGVHISYSPEDTALETAGGIARALPLLGPEPFLVMNGDVWCDWNPASAAPLAAALQSRDMLAWLLLADNPSHHPDGDFSLGADGLLAEPRAGDTLTFTGIGVYHPKLFREVDAHQPARLAPLLYQAIQQGRVMGQHYNGHWTDVGTPQRLAELDASLA</sequence>
<dbReference type="OrthoDB" id="9788272at2"/>
<dbReference type="CDD" id="cd06422">
    <property type="entry name" value="NTP_transferase_like_1"/>
    <property type="match status" value="1"/>
</dbReference>
<evidence type="ECO:0000256" key="2">
    <source>
        <dbReference type="ARBA" id="ARBA00022695"/>
    </source>
</evidence>
<evidence type="ECO:0000313" key="4">
    <source>
        <dbReference type="EMBL" id="PVY61559.1"/>
    </source>
</evidence>
<keyword evidence="5" id="KW-1185">Reference proteome</keyword>
<dbReference type="NCBIfam" id="NF045761">
    <property type="entry name" value="NAMPUrTaseMurU"/>
    <property type="match status" value="1"/>
</dbReference>
<keyword evidence="1 4" id="KW-0808">Transferase</keyword>
<dbReference type="EMBL" id="QEKO01000003">
    <property type="protein sequence ID" value="PVY61559.1"/>
    <property type="molecule type" value="Genomic_DNA"/>
</dbReference>
<evidence type="ECO:0000259" key="3">
    <source>
        <dbReference type="Pfam" id="PF00483"/>
    </source>
</evidence>
<dbReference type="PANTHER" id="PTHR43584:SF8">
    <property type="entry name" value="N-ACETYLMURAMATE ALPHA-1-PHOSPHATE URIDYLYLTRANSFERASE"/>
    <property type="match status" value="1"/>
</dbReference>
<dbReference type="GO" id="GO:0016779">
    <property type="term" value="F:nucleotidyltransferase activity"/>
    <property type="evidence" value="ECO:0007669"/>
    <property type="project" value="UniProtKB-KW"/>
</dbReference>
<comment type="caution">
    <text evidence="4">The sequence shown here is derived from an EMBL/GenBank/DDBJ whole genome shotgun (WGS) entry which is preliminary data.</text>
</comment>
<dbReference type="InterPro" id="IPR050065">
    <property type="entry name" value="GlmU-like"/>
</dbReference>
<keyword evidence="2 4" id="KW-0548">Nucleotidyltransferase</keyword>
<reference evidence="4 5" key="1">
    <citation type="submission" date="2018-04" db="EMBL/GenBank/DDBJ databases">
        <title>Genomic Encyclopedia of Type Strains, Phase IV (KMG-IV): sequencing the most valuable type-strain genomes for metagenomic binning, comparative biology and taxonomic classification.</title>
        <authorList>
            <person name="Goeker M."/>
        </authorList>
    </citation>
    <scope>NUCLEOTIDE SEQUENCE [LARGE SCALE GENOMIC DNA]</scope>
    <source>
        <strain evidence="4 5">DSM 10065</strain>
    </source>
</reference>
<proteinExistence type="predicted"/>
<dbReference type="InterPro" id="IPR029044">
    <property type="entry name" value="Nucleotide-diphossugar_trans"/>
</dbReference>
<dbReference type="SUPFAM" id="SSF53448">
    <property type="entry name" value="Nucleotide-diphospho-sugar transferases"/>
    <property type="match status" value="1"/>
</dbReference>
<name>A0A2U1CKL4_9BURK</name>
<dbReference type="RefSeq" id="WP_017524728.1">
    <property type="nucleotide sequence ID" value="NZ_JACCEX010000003.1"/>
</dbReference>
<dbReference type="Pfam" id="PF00483">
    <property type="entry name" value="NTP_transferase"/>
    <property type="match status" value="1"/>
</dbReference>
<dbReference type="AlphaFoldDB" id="A0A2U1CKL4"/>
<dbReference type="InterPro" id="IPR005835">
    <property type="entry name" value="NTP_transferase_dom"/>
</dbReference>
<organism evidence="4 5">
    <name type="scientific">Pusillimonas noertemannii</name>
    <dbReference type="NCBI Taxonomy" id="305977"/>
    <lineage>
        <taxon>Bacteria</taxon>
        <taxon>Pseudomonadati</taxon>
        <taxon>Pseudomonadota</taxon>
        <taxon>Betaproteobacteria</taxon>
        <taxon>Burkholderiales</taxon>
        <taxon>Alcaligenaceae</taxon>
        <taxon>Pusillimonas</taxon>
    </lineage>
</organism>
<dbReference type="InterPro" id="IPR054790">
    <property type="entry name" value="MurU"/>
</dbReference>
<dbReference type="Proteomes" id="UP000246145">
    <property type="component" value="Unassembled WGS sequence"/>
</dbReference>
<evidence type="ECO:0000256" key="1">
    <source>
        <dbReference type="ARBA" id="ARBA00022679"/>
    </source>
</evidence>
<dbReference type="STRING" id="1231391.GCA_000308195_02374"/>
<dbReference type="Gene3D" id="3.90.550.10">
    <property type="entry name" value="Spore Coat Polysaccharide Biosynthesis Protein SpsA, Chain A"/>
    <property type="match status" value="1"/>
</dbReference>
<feature type="domain" description="Nucleotidyl transferase" evidence="3">
    <location>
        <begin position="3"/>
        <end position="224"/>
    </location>
</feature>
<gene>
    <name evidence="4" type="ORF">C7440_2284</name>
</gene>